<evidence type="ECO:0000313" key="2">
    <source>
        <dbReference type="Proteomes" id="UP000218934"/>
    </source>
</evidence>
<dbReference type="RefSeq" id="WP_139114810.1">
    <property type="nucleotide sequence ID" value="NZ_CP023449.1"/>
</dbReference>
<sequence length="343" mass="37096">MKAVEKAAEVRAAAAQWQKAFRDESRAIGKMDGQDVLWHERLQFWASFGRTKGRNGALRDWNAFGQKPLSFRSNMIVEINQPPRGIDRNLQAVFARDGAGHLWVLHQGRMSVSGSRVTEADFIAATGLQPVKVAFSDGSHGAYHPVARIDGPAALMAEGIGAFIAQCAHARNVKLANGMALPDLEKTKDWEHRFSPEAIGSFEIAAQDARTGNRWHGEIQRALAGALADREVPHSNDRVGQYGPDLFTYGPGPSVLFEIKSGAGAQDIFAAVGQLHIYDHLLGGGYRKVLVVPKGMGAALKGPVAALKIDTVEFHRAGRKIVFDEAALSHCLGQSDFKSGGIT</sequence>
<gene>
    <name evidence="1" type="ORF">COO09_23490</name>
</gene>
<dbReference type="Proteomes" id="UP000218934">
    <property type="component" value="Unassembled WGS sequence"/>
</dbReference>
<accession>A0A2A4FM41</accession>
<reference evidence="1 2" key="1">
    <citation type="submission" date="2017-09" db="EMBL/GenBank/DDBJ databases">
        <title>The Catabolism of 3,6-Dichlorosalicylic acid is Initiated by the Cytochrome P450 Monooxygenase DsmABC in Rhizorhabdus dicambivorans Ndbn-20.</title>
        <authorList>
            <person name="Na L."/>
        </authorList>
    </citation>
    <scope>NUCLEOTIDE SEQUENCE [LARGE SCALE GENOMIC DNA]</scope>
    <source>
        <strain evidence="1 2">Ndbn-20m</strain>
    </source>
</reference>
<dbReference type="AlphaFoldDB" id="A0A2A4FM41"/>
<keyword evidence="2" id="KW-1185">Reference proteome</keyword>
<organism evidence="1 2">
    <name type="scientific">Rhizorhabdus dicambivorans</name>
    <dbReference type="NCBI Taxonomy" id="1850238"/>
    <lineage>
        <taxon>Bacteria</taxon>
        <taxon>Pseudomonadati</taxon>
        <taxon>Pseudomonadota</taxon>
        <taxon>Alphaproteobacteria</taxon>
        <taxon>Sphingomonadales</taxon>
        <taxon>Sphingomonadaceae</taxon>
        <taxon>Rhizorhabdus</taxon>
    </lineage>
</organism>
<comment type="caution">
    <text evidence="1">The sequence shown here is derived from an EMBL/GenBank/DDBJ whole genome shotgun (WGS) entry which is preliminary data.</text>
</comment>
<proteinExistence type="predicted"/>
<dbReference type="EMBL" id="NWUF01000044">
    <property type="protein sequence ID" value="PCE39815.1"/>
    <property type="molecule type" value="Genomic_DNA"/>
</dbReference>
<dbReference type="OrthoDB" id="9802640at2"/>
<evidence type="ECO:0000313" key="1">
    <source>
        <dbReference type="EMBL" id="PCE39815.1"/>
    </source>
</evidence>
<name>A0A2A4FM41_9SPHN</name>
<protein>
    <submittedName>
        <fullName evidence="1">Uncharacterized protein</fullName>
    </submittedName>
</protein>